<comment type="catalytic activity">
    <reaction evidence="11">
        <text>a 4-hydroxy-3-(all-trans-polyprenyl)benzoate + 2 reduced [2Fe-2S]-[ferredoxin] + O2 + 2 H(+) = a 3,4-dihydroxy-5-(all-trans-polyprenyl)benzoate + 2 oxidized [2Fe-2S]-[ferredoxin] + H2O</text>
        <dbReference type="Rhea" id="RHEA:81195"/>
        <dbReference type="Rhea" id="RHEA-COMP:9514"/>
        <dbReference type="Rhea" id="RHEA-COMP:10000"/>
        <dbReference type="Rhea" id="RHEA-COMP:10001"/>
        <dbReference type="Rhea" id="RHEA-COMP:10930"/>
        <dbReference type="ChEBI" id="CHEBI:15377"/>
        <dbReference type="ChEBI" id="CHEBI:15378"/>
        <dbReference type="ChEBI" id="CHEBI:15379"/>
        <dbReference type="ChEBI" id="CHEBI:33737"/>
        <dbReference type="ChEBI" id="CHEBI:33738"/>
        <dbReference type="ChEBI" id="CHEBI:64694"/>
        <dbReference type="ChEBI" id="CHEBI:78396"/>
        <dbReference type="EC" id="1.14.15.45"/>
    </reaction>
</comment>
<sequence>MSSPTTSSTFAATTTSNSNGSSSSSGGGGPTNSPLLFFVALGFGVVFTNLWIIVGVKYCFRYNQRSRLARQAGGDAEIDLSAMQQPPRRRRREKKLMTMDEVNERFPLMKYKMWRASREREGLSTAGGISAAPSRPTSVKNAEGVVTAAGESRGSEDMEKRISQPPADQPMPSSADAPTTSNEQQPEPNQLTSAEKNLELEKCKTVASTVEEPNKERRESVHDEDDDDDDDPIRTATPPELLQSPGDTCAICLEELEDDDDVRGLKCGHAFHAGCLDPWLTSRRACCPLCKADYYVPKPKPEGEQNTENTGRRAQGLRMPQAPQSVWIGTRSALPGRGGRSMVFARSGDDDSRRTRRMRGAGHTDSHQTRERSQQQNQQPSTEGGTGIAARIRSLRPTMPTIRNPFARGQQNAGSDGNSTGPSPGQLEAGSSPVTSGLKIALIEGLDLEKGKLRDASPTHFANRCSSLTPASVQNLIEMGAWSHIDQSRVQPYQEMQVWDGVSDARISFDWAEVGRQPNQPTTIAYMIENANLTTGLLKRLSELGGVRTFSPTRVESIQLGTDSPGDLDLSSWPVVTLSDGQTLAARLLVGADGANSPVRAFAGIHSRGWDYGRHGVVATLNLEGPGWGGPEHKIAYQRFLPTGPVAMLPLPGNMASLVWSTVPERAALLRSLSPADFTAMVNAAFRLTPADLDYLHAIPDGQAEEVAWRLPHAAAASSTNPQTAPHLPMTVTAVQDKSVAGFPLKLRHADTYIGERVALVGDAAHTIHPLAGQGLNQGQGDAASLVRTVAAASRAGMDVGAQLSLEPYVADRYQANNALLGVCDKLHKLYSVGSGPVVGLRSLGLRAVDGLGAVKGLFMRAAAGNGKVVR</sequence>
<dbReference type="InterPro" id="IPR000689">
    <property type="entry name" value="UbQ_mOase_COQ6"/>
</dbReference>
<dbReference type="Pfam" id="PF01494">
    <property type="entry name" value="FAD_binding_3"/>
    <property type="match status" value="1"/>
</dbReference>
<dbReference type="SMART" id="SM00184">
    <property type="entry name" value="RING"/>
    <property type="match status" value="1"/>
</dbReference>
<dbReference type="STRING" id="420778.A0A1S8BIM8"/>
<evidence type="ECO:0000256" key="3">
    <source>
        <dbReference type="ARBA" id="ARBA00022630"/>
    </source>
</evidence>
<dbReference type="InterPro" id="IPR002938">
    <property type="entry name" value="FAD-bd"/>
</dbReference>
<keyword evidence="12" id="KW-0862">Zinc</keyword>
<evidence type="ECO:0000256" key="2">
    <source>
        <dbReference type="ARBA" id="ARBA00005349"/>
    </source>
</evidence>
<dbReference type="Gene3D" id="3.30.40.10">
    <property type="entry name" value="Zinc/RING finger domain, C3HC4 (zinc finger)"/>
    <property type="match status" value="1"/>
</dbReference>
<dbReference type="InterPro" id="IPR001841">
    <property type="entry name" value="Znf_RING"/>
</dbReference>
<dbReference type="NCBIfam" id="TIGR01988">
    <property type="entry name" value="Ubi-OHases"/>
    <property type="match status" value="1"/>
</dbReference>
<dbReference type="CDD" id="cd16473">
    <property type="entry name" value="RING-H2_RNF103"/>
    <property type="match status" value="1"/>
</dbReference>
<keyword evidence="14" id="KW-0812">Transmembrane</keyword>
<dbReference type="EC" id="1.14.15.45" evidence="11"/>
<feature type="region of interest" description="Disordered" evidence="13">
    <location>
        <begin position="1"/>
        <end position="27"/>
    </location>
</feature>
<feature type="compositionally biased region" description="Polar residues" evidence="13">
    <location>
        <begin position="409"/>
        <end position="423"/>
    </location>
</feature>
<feature type="compositionally biased region" description="Basic and acidic residues" evidence="13">
    <location>
        <begin position="153"/>
        <end position="162"/>
    </location>
</feature>
<dbReference type="GO" id="GO:0031314">
    <property type="term" value="C:extrinsic component of mitochondrial inner membrane"/>
    <property type="evidence" value="ECO:0007669"/>
    <property type="project" value="UniProtKB-UniRule"/>
</dbReference>
<evidence type="ECO:0000256" key="13">
    <source>
        <dbReference type="SAM" id="MobiDB-lite"/>
    </source>
</evidence>
<evidence type="ECO:0000256" key="10">
    <source>
        <dbReference type="ARBA" id="ARBA00023136"/>
    </source>
</evidence>
<evidence type="ECO:0000313" key="17">
    <source>
        <dbReference type="Proteomes" id="UP000190776"/>
    </source>
</evidence>
<dbReference type="PANTHER" id="PTHR43876:SF7">
    <property type="entry name" value="UBIQUINONE BIOSYNTHESIS MONOOXYGENASE COQ6, MITOCHONDRIAL"/>
    <property type="match status" value="1"/>
</dbReference>
<keyword evidence="12" id="KW-0479">Metal-binding</keyword>
<evidence type="ECO:0000256" key="9">
    <source>
        <dbReference type="ARBA" id="ARBA00023128"/>
    </source>
</evidence>
<dbReference type="Gene3D" id="3.50.50.60">
    <property type="entry name" value="FAD/NAD(P)-binding domain"/>
    <property type="match status" value="2"/>
</dbReference>
<gene>
    <name evidence="11" type="primary">COQ6</name>
    <name evidence="16" type="ORF">BK809_0007453</name>
</gene>
<organism evidence="16 17">
    <name type="scientific">Diplodia seriata</name>
    <dbReference type="NCBI Taxonomy" id="420778"/>
    <lineage>
        <taxon>Eukaryota</taxon>
        <taxon>Fungi</taxon>
        <taxon>Dikarya</taxon>
        <taxon>Ascomycota</taxon>
        <taxon>Pezizomycotina</taxon>
        <taxon>Dothideomycetes</taxon>
        <taxon>Dothideomycetes incertae sedis</taxon>
        <taxon>Botryosphaeriales</taxon>
        <taxon>Botryosphaeriaceae</taxon>
        <taxon>Diplodia</taxon>
    </lineage>
</organism>
<dbReference type="FunFam" id="3.50.50.60:FF:000021">
    <property type="entry name" value="Ubiquinone biosynthesis monooxygenase COQ6"/>
    <property type="match status" value="1"/>
</dbReference>
<dbReference type="InterPro" id="IPR051205">
    <property type="entry name" value="UbiH/COQ6_monooxygenase"/>
</dbReference>
<dbReference type="GO" id="GO:0008270">
    <property type="term" value="F:zinc ion binding"/>
    <property type="evidence" value="ECO:0007669"/>
    <property type="project" value="UniProtKB-KW"/>
</dbReference>
<keyword evidence="7 11" id="KW-0560">Oxidoreductase</keyword>
<dbReference type="FunFam" id="3.50.50.60:FF:000245">
    <property type="entry name" value="Ubiquinone biosynthesis monooxygenase COQ6, mitochondrial"/>
    <property type="match status" value="1"/>
</dbReference>
<evidence type="ECO:0000313" key="16">
    <source>
        <dbReference type="EMBL" id="OMP87367.1"/>
    </source>
</evidence>
<feature type="compositionally biased region" description="Low complexity" evidence="13">
    <location>
        <begin position="374"/>
        <end position="383"/>
    </location>
</feature>
<feature type="compositionally biased region" description="Basic and acidic residues" evidence="13">
    <location>
        <begin position="212"/>
        <end position="221"/>
    </location>
</feature>
<feature type="region of interest" description="Disordered" evidence="13">
    <location>
        <begin position="123"/>
        <end position="242"/>
    </location>
</feature>
<dbReference type="PANTHER" id="PTHR43876">
    <property type="entry name" value="UBIQUINONE BIOSYNTHESIS MONOOXYGENASE COQ6, MITOCHONDRIAL"/>
    <property type="match status" value="1"/>
</dbReference>
<comment type="subcellular location">
    <subcellularLocation>
        <location evidence="11">Mitochondrion inner membrane</location>
        <topology evidence="11">Peripheral membrane protein</topology>
        <orientation evidence="11">Matrix side</orientation>
    </subcellularLocation>
</comment>
<name>A0A1S8BIM8_9PEZI</name>
<evidence type="ECO:0000256" key="14">
    <source>
        <dbReference type="SAM" id="Phobius"/>
    </source>
</evidence>
<accession>A0A1S8BIM8</accession>
<dbReference type="EMBL" id="MSZU01000076">
    <property type="protein sequence ID" value="OMP87367.1"/>
    <property type="molecule type" value="Genomic_DNA"/>
</dbReference>
<feature type="domain" description="RING-type" evidence="15">
    <location>
        <begin position="249"/>
        <end position="291"/>
    </location>
</feature>
<keyword evidence="8 11" id="KW-0503">Monooxygenase</keyword>
<reference evidence="16 17" key="1">
    <citation type="submission" date="2017-01" db="EMBL/GenBank/DDBJ databases">
        <title>Draft genome sequence of Diplodia seriata F98.1, a fungal species involved in grapevine trunk diseases.</title>
        <authorList>
            <person name="Robert-Siegwald G."/>
            <person name="Vallet J."/>
            <person name="Abou-Mansour E."/>
            <person name="Xu J."/>
            <person name="Rey P."/>
            <person name="Bertsch C."/>
            <person name="Rego C."/>
            <person name="Larignon P."/>
            <person name="Fontaine F."/>
            <person name="Lebrun M.-H."/>
        </authorList>
    </citation>
    <scope>NUCLEOTIDE SEQUENCE [LARGE SCALE GENOMIC DNA]</scope>
    <source>
        <strain evidence="16 17">F98.1</strain>
    </source>
</reference>
<dbReference type="GO" id="GO:0071949">
    <property type="term" value="F:FAD binding"/>
    <property type="evidence" value="ECO:0007669"/>
    <property type="project" value="InterPro"/>
</dbReference>
<keyword evidence="5 11" id="KW-0999">Mitochondrion inner membrane</keyword>
<feature type="compositionally biased region" description="Basic and acidic residues" evidence="13">
    <location>
        <begin position="362"/>
        <end position="373"/>
    </location>
</feature>
<feature type="region of interest" description="Disordered" evidence="13">
    <location>
        <begin position="299"/>
        <end position="388"/>
    </location>
</feature>
<dbReference type="InterPro" id="IPR013083">
    <property type="entry name" value="Znf_RING/FYVE/PHD"/>
</dbReference>
<keyword evidence="9 11" id="KW-0496">Mitochondrion</keyword>
<dbReference type="GO" id="GO:0016712">
    <property type="term" value="F:oxidoreductase activity, acting on paired donors, with incorporation or reduction of molecular oxygen, reduced flavin or flavoprotein as one donor, and incorporation of one atom of oxygen"/>
    <property type="evidence" value="ECO:0007669"/>
    <property type="project" value="UniProtKB-UniRule"/>
</dbReference>
<keyword evidence="10 11" id="KW-0472">Membrane</keyword>
<comment type="function">
    <text evidence="11">FAD-dependent monooxygenase required for two non-consecutive steps during ubiquinone biosynthesis. Required for the C5-ring hydroxylation during ubiquinone biosynthesis by catalyzing the hydroxylation of 4-hydroxy-3-(all-trans-polyprenyl)benzoic acid to 3,4-dihydroxy-5-(all-trans-polyprenyl)benzoic acid. Also acts downstream of coq4, for the C1-hydroxylation during ubiquinone biosynthesis by catalyzing the hydroxylation of 2-methoxy-6-(all-trans-polyprenyl)phenol to 2-methoxy-6-(all-trans-polyprenyl)benzene-1,4-diol. The electrons required for the hydroxylation reaction are funneled indirectly to coq6 from NADPH via a ferredoxin/ferredoxin reductase system.</text>
</comment>
<feature type="compositionally biased region" description="Acidic residues" evidence="13">
    <location>
        <begin position="222"/>
        <end position="231"/>
    </location>
</feature>
<evidence type="ECO:0000256" key="12">
    <source>
        <dbReference type="PROSITE-ProRule" id="PRU00175"/>
    </source>
</evidence>
<dbReference type="UniPathway" id="UPA00232"/>
<evidence type="ECO:0000256" key="7">
    <source>
        <dbReference type="ARBA" id="ARBA00023002"/>
    </source>
</evidence>
<dbReference type="PROSITE" id="PS01304">
    <property type="entry name" value="UBIH"/>
    <property type="match status" value="1"/>
</dbReference>
<keyword evidence="14" id="KW-1133">Transmembrane helix</keyword>
<keyword evidence="3 11" id="KW-0285">Flavoprotein</keyword>
<dbReference type="FunFam" id="3.30.40.10:FF:000539">
    <property type="entry name" value="Ring finger domain protein"/>
    <property type="match status" value="1"/>
</dbReference>
<dbReference type="InterPro" id="IPR018168">
    <property type="entry name" value="Ubi_Hdrlase_CS"/>
</dbReference>
<comment type="pathway">
    <text evidence="11">Cofactor biosynthesis; ubiquinone biosynthesis.</text>
</comment>
<keyword evidence="4 11" id="KW-0831">Ubiquinone biosynthesis</keyword>
<comment type="cofactor">
    <cofactor evidence="1 11">
        <name>FAD</name>
        <dbReference type="ChEBI" id="CHEBI:57692"/>
    </cofactor>
</comment>
<dbReference type="Pfam" id="PF13639">
    <property type="entry name" value="zf-RING_2"/>
    <property type="match status" value="1"/>
</dbReference>
<evidence type="ECO:0000256" key="1">
    <source>
        <dbReference type="ARBA" id="ARBA00001974"/>
    </source>
</evidence>
<feature type="compositionally biased region" description="Low complexity" evidence="13">
    <location>
        <begin position="1"/>
        <end position="24"/>
    </location>
</feature>
<evidence type="ECO:0000259" key="15">
    <source>
        <dbReference type="PROSITE" id="PS50089"/>
    </source>
</evidence>
<evidence type="ECO:0000256" key="11">
    <source>
        <dbReference type="HAMAP-Rule" id="MF_03193"/>
    </source>
</evidence>
<feature type="region of interest" description="Disordered" evidence="13">
    <location>
        <begin position="400"/>
        <end position="433"/>
    </location>
</feature>
<dbReference type="GO" id="GO:0106364">
    <property type="term" value="F:4-hydroxy-3-all-trans-polyprenylbenzoate oxygenase activity"/>
    <property type="evidence" value="ECO:0007669"/>
    <property type="project" value="UniProtKB-EC"/>
</dbReference>
<dbReference type="SUPFAM" id="SSF51905">
    <property type="entry name" value="FAD/NAD(P)-binding domain"/>
    <property type="match status" value="1"/>
</dbReference>
<dbReference type="AlphaFoldDB" id="A0A1S8BIM8"/>
<dbReference type="EC" id="1.14.15.46" evidence="11"/>
<keyword evidence="16" id="KW-0830">Ubiquinone</keyword>
<evidence type="ECO:0000256" key="6">
    <source>
        <dbReference type="ARBA" id="ARBA00022827"/>
    </source>
</evidence>
<keyword evidence="6 11" id="KW-0274">FAD</keyword>
<dbReference type="Proteomes" id="UP000190776">
    <property type="component" value="Unassembled WGS sequence"/>
</dbReference>
<comment type="subunit">
    <text evidence="11">Component of a multi-subunit COQ enzyme complex, composed of at least COQ3, COQ4, COQ5, COQ6, COQ7 and COQ9.</text>
</comment>
<feature type="transmembrane region" description="Helical" evidence="14">
    <location>
        <begin position="35"/>
        <end position="60"/>
    </location>
</feature>
<keyword evidence="12" id="KW-0863">Zinc-finger</keyword>
<dbReference type="HAMAP" id="MF_03193">
    <property type="entry name" value="COQ6_monooxygenase"/>
    <property type="match status" value="1"/>
</dbReference>
<protein>
    <recommendedName>
        <fullName evidence="11">Ubiquinone biosynthesis monooxygenase COQ6, mitochondrial</fullName>
        <ecNumber evidence="11">1.14.15.45</ecNumber>
    </recommendedName>
    <alternativeName>
        <fullName evidence="11">2-methoxy-6-polyprenolphenol 4-hydroxylase</fullName>
        <ecNumber evidence="11">1.14.15.46</ecNumber>
    </alternativeName>
</protein>
<dbReference type="SUPFAM" id="SSF57850">
    <property type="entry name" value="RING/U-box"/>
    <property type="match status" value="1"/>
</dbReference>
<feature type="compositionally biased region" description="Polar residues" evidence="13">
    <location>
        <begin position="176"/>
        <end position="195"/>
    </location>
</feature>
<dbReference type="PROSITE" id="PS50089">
    <property type="entry name" value="ZF_RING_2"/>
    <property type="match status" value="1"/>
</dbReference>
<dbReference type="GO" id="GO:0120538">
    <property type="term" value="F:2-methoxy-6-polyprenolphenol 4-hydroxylase activity"/>
    <property type="evidence" value="ECO:0007669"/>
    <property type="project" value="UniProtKB-EC"/>
</dbReference>
<comment type="similarity">
    <text evidence="2 11">Belongs to the UbiH/COQ6 family.</text>
</comment>
<dbReference type="OrthoDB" id="683240at2759"/>
<proteinExistence type="inferred from homology"/>
<evidence type="ECO:0000256" key="4">
    <source>
        <dbReference type="ARBA" id="ARBA00022688"/>
    </source>
</evidence>
<comment type="catalytic activity">
    <reaction evidence="11">
        <text>a 2-methoxy-6-(all-trans-polyprenyl)phenol + 2 reduced [2Fe-2S]-[ferredoxin] + O2 + 2 H(+) = a 2-methoxy-6-(all-trans-polyprenyl)benzene-1,4-diol + 2 oxidized [2Fe-2S]-[ferredoxin] + H2O</text>
        <dbReference type="Rhea" id="RHEA:81183"/>
        <dbReference type="Rhea" id="RHEA-COMP:9551"/>
        <dbReference type="Rhea" id="RHEA-COMP:10000"/>
        <dbReference type="Rhea" id="RHEA-COMP:10001"/>
        <dbReference type="Rhea" id="RHEA-COMP:10858"/>
        <dbReference type="ChEBI" id="CHEBI:15377"/>
        <dbReference type="ChEBI" id="CHEBI:15378"/>
        <dbReference type="ChEBI" id="CHEBI:15379"/>
        <dbReference type="ChEBI" id="CHEBI:33737"/>
        <dbReference type="ChEBI" id="CHEBI:33738"/>
        <dbReference type="ChEBI" id="CHEBI:62731"/>
        <dbReference type="ChEBI" id="CHEBI:84166"/>
        <dbReference type="EC" id="1.14.15.46"/>
    </reaction>
</comment>
<evidence type="ECO:0000256" key="5">
    <source>
        <dbReference type="ARBA" id="ARBA00022792"/>
    </source>
</evidence>
<evidence type="ECO:0000256" key="8">
    <source>
        <dbReference type="ARBA" id="ARBA00023033"/>
    </source>
</evidence>
<dbReference type="InterPro" id="IPR036188">
    <property type="entry name" value="FAD/NAD-bd_sf"/>
</dbReference>
<comment type="caution">
    <text evidence="16">The sequence shown here is derived from an EMBL/GenBank/DDBJ whole genome shotgun (WGS) entry which is preliminary data.</text>
</comment>
<dbReference type="InterPro" id="IPR010971">
    <property type="entry name" value="UbiH/COQ6"/>
</dbReference>